<organism evidence="2 3">
    <name type="scientific">Maricaulis virginensis</name>
    <dbReference type="NCBI Taxonomy" id="144022"/>
    <lineage>
        <taxon>Bacteria</taxon>
        <taxon>Pseudomonadati</taxon>
        <taxon>Pseudomonadota</taxon>
        <taxon>Alphaproteobacteria</taxon>
        <taxon>Maricaulales</taxon>
        <taxon>Maricaulaceae</taxon>
        <taxon>Maricaulis</taxon>
    </lineage>
</organism>
<evidence type="ECO:0000259" key="1">
    <source>
        <dbReference type="SMART" id="SM00382"/>
    </source>
</evidence>
<evidence type="ECO:0000313" key="3">
    <source>
        <dbReference type="Proteomes" id="UP001143486"/>
    </source>
</evidence>
<sequence>MPGGYQARCRFALCFSPEPGQFAGMSTVSQLASVQPTLSDQQSRLLDWLTGARPNVFITGRAGTGKTTLMREFLRRAGNRAAVIAPTGVAAMQAGGQTIHSFFHFPPRMIGARDIRKVRHRRVVQALETLVIDEISMVRADMMWAIDKALRVNRERDEPFGGVQVVLVGDLAQLPPVIQGAEAEYLESTFGGPFFFNPEPFRQAGFSLVELEQVFRQTDEYFINILNAVREGDLTSDEAAELNHRVTGRSGLEASLTHIVLTSTNEAAWRINSARLEGLRTPGRAFEARVEGQFDTRLFPAEEPLTLKIGARVMLTRNDPAGRWVNGTLGEVEGFDEKAVRVRIGDTTYAVEPQKWERNAYAFDPEAQALTKTTAGSFTQYPLRLAWAMTIHKAQGLTLDKVYLDLARRLFAHGQAYVALSRARSLEGLELSRPLTPGDIISDPRIFDVRSFCDPAPASVEA</sequence>
<dbReference type="AlphaFoldDB" id="A0A9W6IQX8"/>
<gene>
    <name evidence="2" type="ORF">GCM10017621_31030</name>
</gene>
<evidence type="ECO:0000313" key="2">
    <source>
        <dbReference type="EMBL" id="GLK53595.1"/>
    </source>
</evidence>
<protein>
    <recommendedName>
        <fullName evidence="1">AAA+ ATPase domain-containing protein</fullName>
    </recommendedName>
</protein>
<comment type="caution">
    <text evidence="2">The sequence shown here is derived from an EMBL/GenBank/DDBJ whole genome shotgun (WGS) entry which is preliminary data.</text>
</comment>
<proteinExistence type="predicted"/>
<dbReference type="GO" id="GO:0000723">
    <property type="term" value="P:telomere maintenance"/>
    <property type="evidence" value="ECO:0007669"/>
    <property type="project" value="InterPro"/>
</dbReference>
<dbReference type="Gene3D" id="3.40.50.300">
    <property type="entry name" value="P-loop containing nucleotide triphosphate hydrolases"/>
    <property type="match status" value="2"/>
</dbReference>
<reference evidence="2" key="2">
    <citation type="submission" date="2023-01" db="EMBL/GenBank/DDBJ databases">
        <authorList>
            <person name="Sun Q."/>
            <person name="Evtushenko L."/>
        </authorList>
    </citation>
    <scope>NUCLEOTIDE SEQUENCE</scope>
    <source>
        <strain evidence="2">VKM B-1513</strain>
    </source>
</reference>
<dbReference type="PANTHER" id="PTHR47642:SF5">
    <property type="entry name" value="ATP-DEPENDENT DNA HELICASE"/>
    <property type="match status" value="1"/>
</dbReference>
<dbReference type="SUPFAM" id="SSF52540">
    <property type="entry name" value="P-loop containing nucleoside triphosphate hydrolases"/>
    <property type="match status" value="2"/>
</dbReference>
<dbReference type="PANTHER" id="PTHR47642">
    <property type="entry name" value="ATP-DEPENDENT DNA HELICASE"/>
    <property type="match status" value="1"/>
</dbReference>
<dbReference type="Proteomes" id="UP001143486">
    <property type="component" value="Unassembled WGS sequence"/>
</dbReference>
<dbReference type="GO" id="GO:0006281">
    <property type="term" value="P:DNA repair"/>
    <property type="evidence" value="ECO:0007669"/>
    <property type="project" value="InterPro"/>
</dbReference>
<accession>A0A9W6IQX8</accession>
<keyword evidence="3" id="KW-1185">Reference proteome</keyword>
<dbReference type="GO" id="GO:0003678">
    <property type="term" value="F:DNA helicase activity"/>
    <property type="evidence" value="ECO:0007669"/>
    <property type="project" value="InterPro"/>
</dbReference>
<dbReference type="Pfam" id="PF05970">
    <property type="entry name" value="PIF1"/>
    <property type="match status" value="1"/>
</dbReference>
<dbReference type="InterPro" id="IPR010285">
    <property type="entry name" value="DNA_helicase_pif1-like_DEAD"/>
</dbReference>
<dbReference type="Gene3D" id="2.30.30.940">
    <property type="match status" value="1"/>
</dbReference>
<reference evidence="2" key="1">
    <citation type="journal article" date="2014" name="Int. J. Syst. Evol. Microbiol.">
        <title>Complete genome sequence of Corynebacterium casei LMG S-19264T (=DSM 44701T), isolated from a smear-ripened cheese.</title>
        <authorList>
            <consortium name="US DOE Joint Genome Institute (JGI-PGF)"/>
            <person name="Walter F."/>
            <person name="Albersmeier A."/>
            <person name="Kalinowski J."/>
            <person name="Ruckert C."/>
        </authorList>
    </citation>
    <scope>NUCLEOTIDE SEQUENCE</scope>
    <source>
        <strain evidence="2">VKM B-1513</strain>
    </source>
</reference>
<dbReference type="EMBL" id="BSFE01000012">
    <property type="protein sequence ID" value="GLK53595.1"/>
    <property type="molecule type" value="Genomic_DNA"/>
</dbReference>
<dbReference type="SMART" id="SM00382">
    <property type="entry name" value="AAA"/>
    <property type="match status" value="1"/>
</dbReference>
<dbReference type="CDD" id="cd18809">
    <property type="entry name" value="SF1_C_RecD"/>
    <property type="match status" value="1"/>
</dbReference>
<dbReference type="InterPro" id="IPR051055">
    <property type="entry name" value="PIF1_helicase"/>
</dbReference>
<name>A0A9W6IQX8_9PROT</name>
<dbReference type="InterPro" id="IPR027417">
    <property type="entry name" value="P-loop_NTPase"/>
</dbReference>
<dbReference type="InterPro" id="IPR003593">
    <property type="entry name" value="AAA+_ATPase"/>
</dbReference>
<feature type="domain" description="AAA+ ATPase" evidence="1">
    <location>
        <begin position="52"/>
        <end position="300"/>
    </location>
</feature>